<sequence>MNQLSRSMKNLFRLYGRTALMVAVLSVIIVLSMVGFTVREGAEQTIAKARTNAGNSVTLSLKAFTGNRDSQKLTDELVKSILTEDVEAYDISAGESVIVNLPNMDQFSSAPINYKGKEIHVNASLNPNLLPERIENFANGKWEVIDGRFYNEAEQKSGAPVVVIDEEMANHFQLKVGDRFGIYFYDADATKEVTVTGIYRKNAEKVNLNLLTNMYTPYRFLKNVLTESGIKQITIGSATFYLKDASFVDRFIEQGKEKAGPKFQFTANDVMLKRLLAPFENMRSFADLAIKAVLIAGAAVMMLLMAIITRERKKEIGILRSLGFKKSTVMLQFVTEALAVALMALAIGLAVGRVASDTASQQLLNQGMKVNEQMQHSMQGFDLNGQVIEAVYPSLGITTYLLVVWMALLITSVGTLTSCSMIVRYEPIKILASEK</sequence>
<evidence type="ECO:0000256" key="4">
    <source>
        <dbReference type="ARBA" id="ARBA00022989"/>
    </source>
</evidence>
<protein>
    <submittedName>
        <fullName evidence="9">ABC transporter permease</fullName>
    </submittedName>
</protein>
<evidence type="ECO:0000259" key="8">
    <source>
        <dbReference type="Pfam" id="PF12704"/>
    </source>
</evidence>
<evidence type="ECO:0000256" key="1">
    <source>
        <dbReference type="ARBA" id="ARBA00004651"/>
    </source>
</evidence>
<name>A0ABY4WJH3_9BACL</name>
<evidence type="ECO:0000259" key="7">
    <source>
        <dbReference type="Pfam" id="PF02687"/>
    </source>
</evidence>
<evidence type="ECO:0000256" key="3">
    <source>
        <dbReference type="ARBA" id="ARBA00022692"/>
    </source>
</evidence>
<keyword evidence="10" id="KW-1185">Reference proteome</keyword>
<keyword evidence="2" id="KW-1003">Cell membrane</keyword>
<dbReference type="InterPro" id="IPR050250">
    <property type="entry name" value="Macrolide_Exporter_MacB"/>
</dbReference>
<keyword evidence="3 6" id="KW-0812">Transmembrane</keyword>
<gene>
    <name evidence="9" type="ORF">NDK47_02435</name>
</gene>
<dbReference type="PANTHER" id="PTHR30572">
    <property type="entry name" value="MEMBRANE COMPONENT OF TRANSPORTER-RELATED"/>
    <property type="match status" value="1"/>
</dbReference>
<dbReference type="Pfam" id="PF12704">
    <property type="entry name" value="MacB_PCD"/>
    <property type="match status" value="1"/>
</dbReference>
<keyword evidence="5 6" id="KW-0472">Membrane</keyword>
<feature type="transmembrane region" description="Helical" evidence="6">
    <location>
        <begin position="20"/>
        <end position="38"/>
    </location>
</feature>
<comment type="subcellular location">
    <subcellularLocation>
        <location evidence="1">Cell membrane</location>
        <topology evidence="1">Multi-pass membrane protein</topology>
    </subcellularLocation>
</comment>
<evidence type="ECO:0000313" key="9">
    <source>
        <dbReference type="EMBL" id="USG66212.1"/>
    </source>
</evidence>
<dbReference type="RefSeq" id="WP_251873316.1">
    <property type="nucleotide sequence ID" value="NZ_CP098755.1"/>
</dbReference>
<evidence type="ECO:0000313" key="10">
    <source>
        <dbReference type="Proteomes" id="UP001056500"/>
    </source>
</evidence>
<dbReference type="InterPro" id="IPR025857">
    <property type="entry name" value="MacB_PCD"/>
</dbReference>
<dbReference type="Pfam" id="PF02687">
    <property type="entry name" value="FtsX"/>
    <property type="match status" value="1"/>
</dbReference>
<keyword evidence="4 6" id="KW-1133">Transmembrane helix</keyword>
<evidence type="ECO:0000256" key="6">
    <source>
        <dbReference type="SAM" id="Phobius"/>
    </source>
</evidence>
<feature type="transmembrane region" description="Helical" evidence="6">
    <location>
        <begin position="329"/>
        <end position="351"/>
    </location>
</feature>
<organism evidence="9 10">
    <name type="scientific">Brevibacillus ruminantium</name>
    <dbReference type="NCBI Taxonomy" id="2950604"/>
    <lineage>
        <taxon>Bacteria</taxon>
        <taxon>Bacillati</taxon>
        <taxon>Bacillota</taxon>
        <taxon>Bacilli</taxon>
        <taxon>Bacillales</taxon>
        <taxon>Paenibacillaceae</taxon>
        <taxon>Brevibacillus</taxon>
    </lineage>
</organism>
<feature type="transmembrane region" description="Helical" evidence="6">
    <location>
        <begin position="288"/>
        <end position="308"/>
    </location>
</feature>
<reference evidence="9" key="1">
    <citation type="submission" date="2022-06" db="EMBL/GenBank/DDBJ databases">
        <title>Genome sequencing of Brevibacillus sp. BB3-R1.</title>
        <authorList>
            <person name="Heo J."/>
            <person name="Lee D."/>
            <person name="Won M."/>
            <person name="Han B.-H."/>
            <person name="Hong S.-B."/>
            <person name="Kwon S.-W."/>
        </authorList>
    </citation>
    <scope>NUCLEOTIDE SEQUENCE</scope>
    <source>
        <strain evidence="9">BB3-R1</strain>
    </source>
</reference>
<dbReference type="PANTHER" id="PTHR30572:SF9">
    <property type="entry name" value="ABC TRANSPORTER PERMEASE PROTEIN"/>
    <property type="match status" value="1"/>
</dbReference>
<dbReference type="EMBL" id="CP098755">
    <property type="protein sequence ID" value="USG66212.1"/>
    <property type="molecule type" value="Genomic_DNA"/>
</dbReference>
<feature type="domain" description="MacB-like periplasmic core" evidence="8">
    <location>
        <begin position="19"/>
        <end position="227"/>
    </location>
</feature>
<dbReference type="InterPro" id="IPR003838">
    <property type="entry name" value="ABC3_permease_C"/>
</dbReference>
<proteinExistence type="predicted"/>
<feature type="transmembrane region" description="Helical" evidence="6">
    <location>
        <begin position="400"/>
        <end position="423"/>
    </location>
</feature>
<evidence type="ECO:0000256" key="5">
    <source>
        <dbReference type="ARBA" id="ARBA00023136"/>
    </source>
</evidence>
<accession>A0ABY4WJH3</accession>
<evidence type="ECO:0000256" key="2">
    <source>
        <dbReference type="ARBA" id="ARBA00022475"/>
    </source>
</evidence>
<feature type="domain" description="ABC3 transporter permease C-terminal" evidence="7">
    <location>
        <begin position="293"/>
        <end position="427"/>
    </location>
</feature>
<dbReference type="Proteomes" id="UP001056500">
    <property type="component" value="Chromosome"/>
</dbReference>